<reference evidence="1 2" key="1">
    <citation type="journal article" date="2016" name="BMC Genomics">
        <title>Genome sequencing and secondary metabolism of the postharvest pathogen Penicillium griseofulvum.</title>
        <authorList>
            <person name="Banani H."/>
            <person name="Marcet-Houben M."/>
            <person name="Ballester A.R."/>
            <person name="Abbruscato P."/>
            <person name="Gonzalez-Candelas L."/>
            <person name="Gabaldon T."/>
            <person name="Spadaro D."/>
        </authorList>
    </citation>
    <scope>NUCLEOTIDE SEQUENCE [LARGE SCALE GENOMIC DNA]</scope>
    <source>
        <strain evidence="1 2">PG3</strain>
    </source>
</reference>
<protein>
    <submittedName>
        <fullName evidence="1">Uncharacterized protein</fullName>
    </submittedName>
</protein>
<dbReference type="Proteomes" id="UP000070168">
    <property type="component" value="Unassembled WGS sequence"/>
</dbReference>
<dbReference type="RefSeq" id="XP_040651373.1">
    <property type="nucleotide sequence ID" value="XM_040795808.1"/>
</dbReference>
<evidence type="ECO:0000313" key="1">
    <source>
        <dbReference type="EMBL" id="KXG52838.1"/>
    </source>
</evidence>
<accession>A0A135LV36</accession>
<proteinExistence type="predicted"/>
<dbReference type="GeneID" id="63711108"/>
<organism evidence="1 2">
    <name type="scientific">Penicillium patulum</name>
    <name type="common">Penicillium griseofulvum</name>
    <dbReference type="NCBI Taxonomy" id="5078"/>
    <lineage>
        <taxon>Eukaryota</taxon>
        <taxon>Fungi</taxon>
        <taxon>Dikarya</taxon>
        <taxon>Ascomycota</taxon>
        <taxon>Pezizomycotina</taxon>
        <taxon>Eurotiomycetes</taxon>
        <taxon>Eurotiomycetidae</taxon>
        <taxon>Eurotiales</taxon>
        <taxon>Aspergillaceae</taxon>
        <taxon>Penicillium</taxon>
    </lineage>
</organism>
<keyword evidence="2" id="KW-1185">Reference proteome</keyword>
<evidence type="ECO:0000313" key="2">
    <source>
        <dbReference type="Proteomes" id="UP000070168"/>
    </source>
</evidence>
<sequence>MTNSKEVGSEGGCRQQAHMAKILKKVKAKYVTDCIESTSNESLWELYLQFFRDSNELEMVRKAGSMETLPIGEADRDDILTGFGLQWQSDKSLKLHP</sequence>
<comment type="caution">
    <text evidence="1">The sequence shown here is derived from an EMBL/GenBank/DDBJ whole genome shotgun (WGS) entry which is preliminary data.</text>
</comment>
<name>A0A135LV36_PENPA</name>
<gene>
    <name evidence="1" type="ORF">PGRI_080940</name>
</gene>
<dbReference type="EMBL" id="LHQR01000020">
    <property type="protein sequence ID" value="KXG52838.1"/>
    <property type="molecule type" value="Genomic_DNA"/>
</dbReference>
<dbReference type="AlphaFoldDB" id="A0A135LV36"/>